<evidence type="ECO:0000313" key="3">
    <source>
        <dbReference type="Proteomes" id="UP000320496"/>
    </source>
</evidence>
<dbReference type="Pfam" id="PF12867">
    <property type="entry name" value="DinB_2"/>
    <property type="match status" value="1"/>
</dbReference>
<dbReference type="InterPro" id="IPR034660">
    <property type="entry name" value="DinB/YfiT-like"/>
</dbReference>
<evidence type="ECO:0000313" key="2">
    <source>
        <dbReference type="EMBL" id="QDU37355.1"/>
    </source>
</evidence>
<dbReference type="Proteomes" id="UP000320496">
    <property type="component" value="Chromosome"/>
</dbReference>
<keyword evidence="3" id="KW-1185">Reference proteome</keyword>
<dbReference type="AlphaFoldDB" id="A0A517Z4J8"/>
<name>A0A517Z4J8_9PLAN</name>
<gene>
    <name evidence="2" type="ORF">Mal4_16660</name>
</gene>
<dbReference type="Gene3D" id="1.20.120.450">
    <property type="entry name" value="dinb family like domain"/>
    <property type="match status" value="1"/>
</dbReference>
<reference evidence="2 3" key="1">
    <citation type="submission" date="2019-02" db="EMBL/GenBank/DDBJ databases">
        <title>Deep-cultivation of Planctomycetes and their phenomic and genomic characterization uncovers novel biology.</title>
        <authorList>
            <person name="Wiegand S."/>
            <person name="Jogler M."/>
            <person name="Boedeker C."/>
            <person name="Pinto D."/>
            <person name="Vollmers J."/>
            <person name="Rivas-Marin E."/>
            <person name="Kohn T."/>
            <person name="Peeters S.H."/>
            <person name="Heuer A."/>
            <person name="Rast P."/>
            <person name="Oberbeckmann S."/>
            <person name="Bunk B."/>
            <person name="Jeske O."/>
            <person name="Meyerdierks A."/>
            <person name="Storesund J.E."/>
            <person name="Kallscheuer N."/>
            <person name="Luecker S."/>
            <person name="Lage O.M."/>
            <person name="Pohl T."/>
            <person name="Merkel B.J."/>
            <person name="Hornburger P."/>
            <person name="Mueller R.-W."/>
            <person name="Bruemmer F."/>
            <person name="Labrenz M."/>
            <person name="Spormann A.M."/>
            <person name="Op den Camp H."/>
            <person name="Overmann J."/>
            <person name="Amann R."/>
            <person name="Jetten M.S.M."/>
            <person name="Mascher T."/>
            <person name="Medema M.H."/>
            <person name="Devos D.P."/>
            <person name="Kaster A.-K."/>
            <person name="Ovreas L."/>
            <person name="Rohde M."/>
            <person name="Galperin M.Y."/>
            <person name="Jogler C."/>
        </authorList>
    </citation>
    <scope>NUCLEOTIDE SEQUENCE [LARGE SCALE GENOMIC DNA]</scope>
    <source>
        <strain evidence="2 3">Mal4</strain>
    </source>
</reference>
<organism evidence="2 3">
    <name type="scientific">Maioricimonas rarisocia</name>
    <dbReference type="NCBI Taxonomy" id="2528026"/>
    <lineage>
        <taxon>Bacteria</taxon>
        <taxon>Pseudomonadati</taxon>
        <taxon>Planctomycetota</taxon>
        <taxon>Planctomycetia</taxon>
        <taxon>Planctomycetales</taxon>
        <taxon>Planctomycetaceae</taxon>
        <taxon>Maioricimonas</taxon>
    </lineage>
</organism>
<evidence type="ECO:0000259" key="1">
    <source>
        <dbReference type="Pfam" id="PF12867"/>
    </source>
</evidence>
<dbReference type="EMBL" id="CP036275">
    <property type="protein sequence ID" value="QDU37355.1"/>
    <property type="molecule type" value="Genomic_DNA"/>
</dbReference>
<proteinExistence type="predicted"/>
<dbReference type="KEGG" id="mri:Mal4_16660"/>
<dbReference type="InterPro" id="IPR024775">
    <property type="entry name" value="DinB-like"/>
</dbReference>
<protein>
    <submittedName>
        <fullName evidence="2">DinB superfamily protein</fullName>
    </submittedName>
</protein>
<accession>A0A517Z4J8</accession>
<feature type="domain" description="DinB-like" evidence="1">
    <location>
        <begin position="11"/>
        <end position="150"/>
    </location>
</feature>
<dbReference type="SUPFAM" id="SSF109854">
    <property type="entry name" value="DinB/YfiT-like putative metalloenzymes"/>
    <property type="match status" value="1"/>
</dbReference>
<sequence length="166" mass="18992">MTYKERLKRALLQARGLTMGMLNEIATPEDWVRRPVPGSNHALWIAGHLGSADNAFIGFMVPEKKVQRDDYSEMFGRGSVVRDSLQDYPDPAQLVEFMKERRRTLYGILDECTEEDFTRPTPDGAPPFMFDWGSVFHMCAWHESLHSGQLTVIHRMLGQPPLVGRE</sequence>
<dbReference type="RefSeq" id="WP_197444209.1">
    <property type="nucleotide sequence ID" value="NZ_CP036275.1"/>
</dbReference>